<sequence>MLKESVLPLSSLVLGRISGRSRREVVSSALSLARSAQAERDNESCFFHKESATQGDPESAFVAARESSDSSLAQFVQREAP</sequence>
<reference evidence="1 2" key="1">
    <citation type="journal article" date="2019" name="Commun. Biol.">
        <title>The bagworm genome reveals a unique fibroin gene that provides high tensile strength.</title>
        <authorList>
            <person name="Kono N."/>
            <person name="Nakamura H."/>
            <person name="Ohtoshi R."/>
            <person name="Tomita M."/>
            <person name="Numata K."/>
            <person name="Arakawa K."/>
        </authorList>
    </citation>
    <scope>NUCLEOTIDE SEQUENCE [LARGE SCALE GENOMIC DNA]</scope>
</reference>
<evidence type="ECO:0000313" key="1">
    <source>
        <dbReference type="EMBL" id="GBP49344.1"/>
    </source>
</evidence>
<name>A0A4C1WGS7_EUMVA</name>
<gene>
    <name evidence="1" type="ORF">EVAR_27046_1</name>
</gene>
<evidence type="ECO:0000313" key="2">
    <source>
        <dbReference type="Proteomes" id="UP000299102"/>
    </source>
</evidence>
<protein>
    <submittedName>
        <fullName evidence="1">Uncharacterized protein</fullName>
    </submittedName>
</protein>
<dbReference type="Proteomes" id="UP000299102">
    <property type="component" value="Unassembled WGS sequence"/>
</dbReference>
<proteinExistence type="predicted"/>
<organism evidence="1 2">
    <name type="scientific">Eumeta variegata</name>
    <name type="common">Bagworm moth</name>
    <name type="synonym">Eumeta japonica</name>
    <dbReference type="NCBI Taxonomy" id="151549"/>
    <lineage>
        <taxon>Eukaryota</taxon>
        <taxon>Metazoa</taxon>
        <taxon>Ecdysozoa</taxon>
        <taxon>Arthropoda</taxon>
        <taxon>Hexapoda</taxon>
        <taxon>Insecta</taxon>
        <taxon>Pterygota</taxon>
        <taxon>Neoptera</taxon>
        <taxon>Endopterygota</taxon>
        <taxon>Lepidoptera</taxon>
        <taxon>Glossata</taxon>
        <taxon>Ditrysia</taxon>
        <taxon>Tineoidea</taxon>
        <taxon>Psychidae</taxon>
        <taxon>Oiketicinae</taxon>
        <taxon>Eumeta</taxon>
    </lineage>
</organism>
<keyword evidence="2" id="KW-1185">Reference proteome</keyword>
<dbReference type="EMBL" id="BGZK01000542">
    <property type="protein sequence ID" value="GBP49344.1"/>
    <property type="molecule type" value="Genomic_DNA"/>
</dbReference>
<dbReference type="AlphaFoldDB" id="A0A4C1WGS7"/>
<comment type="caution">
    <text evidence="1">The sequence shown here is derived from an EMBL/GenBank/DDBJ whole genome shotgun (WGS) entry which is preliminary data.</text>
</comment>
<accession>A0A4C1WGS7</accession>